<keyword evidence="8" id="KW-1185">Reference proteome</keyword>
<comment type="subcellular location">
    <subcellularLocation>
        <location evidence="1">Mitochondrion inner membrane</location>
    </subcellularLocation>
</comment>
<feature type="compositionally biased region" description="Acidic residues" evidence="5">
    <location>
        <begin position="1"/>
        <end position="10"/>
    </location>
</feature>
<keyword evidence="2" id="KW-0999">Mitochondrion inner membrane</keyword>
<evidence type="ECO:0000256" key="1">
    <source>
        <dbReference type="ARBA" id="ARBA00004273"/>
    </source>
</evidence>
<gene>
    <name evidence="7" type="ORF">SEPCBS119000_000835</name>
</gene>
<evidence type="ECO:0000256" key="3">
    <source>
        <dbReference type="ARBA" id="ARBA00023128"/>
    </source>
</evidence>
<feature type="transmembrane region" description="Helical" evidence="6">
    <location>
        <begin position="66"/>
        <end position="87"/>
    </location>
</feature>
<evidence type="ECO:0000256" key="6">
    <source>
        <dbReference type="SAM" id="Phobius"/>
    </source>
</evidence>
<accession>A0ABP0D9X5</accession>
<evidence type="ECO:0000256" key="5">
    <source>
        <dbReference type="SAM" id="MobiDB-lite"/>
    </source>
</evidence>
<keyword evidence="6" id="KW-1133">Transmembrane helix</keyword>
<organism evidence="7 8">
    <name type="scientific">Sporothrix epigloea</name>
    <dbReference type="NCBI Taxonomy" id="1892477"/>
    <lineage>
        <taxon>Eukaryota</taxon>
        <taxon>Fungi</taxon>
        <taxon>Dikarya</taxon>
        <taxon>Ascomycota</taxon>
        <taxon>Pezizomycotina</taxon>
        <taxon>Sordariomycetes</taxon>
        <taxon>Sordariomycetidae</taxon>
        <taxon>Ophiostomatales</taxon>
        <taxon>Ophiostomataceae</taxon>
        <taxon>Sporothrix</taxon>
    </lineage>
</organism>
<protein>
    <recommendedName>
        <fullName evidence="9">Cytochrome c oxidase subunit 7</fullName>
    </recommendedName>
</protein>
<dbReference type="EMBL" id="CAWUON010000005">
    <property type="protein sequence ID" value="CAK7264117.1"/>
    <property type="molecule type" value="Genomic_DNA"/>
</dbReference>
<keyword evidence="3" id="KW-0496">Mitochondrion</keyword>
<feature type="region of interest" description="Disordered" evidence="5">
    <location>
        <begin position="1"/>
        <end position="22"/>
    </location>
</feature>
<dbReference type="Pfam" id="PF02238">
    <property type="entry name" value="COX7a"/>
    <property type="match status" value="1"/>
</dbReference>
<comment type="caution">
    <text evidence="7">The sequence shown here is derived from an EMBL/GenBank/DDBJ whole genome shotgun (WGS) entry which is preliminary data.</text>
</comment>
<evidence type="ECO:0000313" key="7">
    <source>
        <dbReference type="EMBL" id="CAK7264117.1"/>
    </source>
</evidence>
<dbReference type="Proteomes" id="UP001642502">
    <property type="component" value="Unassembled WGS sequence"/>
</dbReference>
<proteinExistence type="predicted"/>
<reference evidence="7 8" key="1">
    <citation type="submission" date="2024-01" db="EMBL/GenBank/DDBJ databases">
        <authorList>
            <person name="Allen C."/>
            <person name="Tagirdzhanova G."/>
        </authorList>
    </citation>
    <scope>NUCLEOTIDE SEQUENCE [LARGE SCALE GENOMIC DNA]</scope>
    <source>
        <strain evidence="7 8">CBS 119000</strain>
    </source>
</reference>
<name>A0ABP0D9X5_9PEZI</name>
<sequence length="97" mass="11019">MGRPTDDDDDGNRMGFGTTDENNKLTRCIFPSLFNNANKVPQMQRQYQAAYKQHVRIWTIGARSRYLLVPYGILFGTTLAAGLYGMGRKVLGYNSFF</sequence>
<evidence type="ECO:0000313" key="8">
    <source>
        <dbReference type="Proteomes" id="UP001642502"/>
    </source>
</evidence>
<evidence type="ECO:0000256" key="2">
    <source>
        <dbReference type="ARBA" id="ARBA00022792"/>
    </source>
</evidence>
<keyword evidence="6" id="KW-0812">Transmembrane</keyword>
<keyword evidence="4 6" id="KW-0472">Membrane</keyword>
<evidence type="ECO:0008006" key="9">
    <source>
        <dbReference type="Google" id="ProtNLM"/>
    </source>
</evidence>
<dbReference type="InterPro" id="IPR039297">
    <property type="entry name" value="COX7a"/>
</dbReference>
<evidence type="ECO:0000256" key="4">
    <source>
        <dbReference type="ARBA" id="ARBA00023136"/>
    </source>
</evidence>